<organism evidence="2 3">
    <name type="scientific">Hyaloscypha bicolor E</name>
    <dbReference type="NCBI Taxonomy" id="1095630"/>
    <lineage>
        <taxon>Eukaryota</taxon>
        <taxon>Fungi</taxon>
        <taxon>Dikarya</taxon>
        <taxon>Ascomycota</taxon>
        <taxon>Pezizomycotina</taxon>
        <taxon>Leotiomycetes</taxon>
        <taxon>Helotiales</taxon>
        <taxon>Hyaloscyphaceae</taxon>
        <taxon>Hyaloscypha</taxon>
        <taxon>Hyaloscypha bicolor</taxon>
    </lineage>
</organism>
<dbReference type="EMBL" id="KZ613780">
    <property type="protein sequence ID" value="PMD63714.1"/>
    <property type="molecule type" value="Genomic_DNA"/>
</dbReference>
<dbReference type="GeneID" id="36594621"/>
<keyword evidence="3" id="KW-1185">Reference proteome</keyword>
<evidence type="ECO:0000313" key="2">
    <source>
        <dbReference type="EMBL" id="PMD63714.1"/>
    </source>
</evidence>
<dbReference type="Proteomes" id="UP000235371">
    <property type="component" value="Unassembled WGS sequence"/>
</dbReference>
<feature type="compositionally biased region" description="Basic and acidic residues" evidence="1">
    <location>
        <begin position="396"/>
        <end position="412"/>
    </location>
</feature>
<dbReference type="AlphaFoldDB" id="A0A2J6TL23"/>
<feature type="region of interest" description="Disordered" evidence="1">
    <location>
        <begin position="392"/>
        <end position="428"/>
    </location>
</feature>
<accession>A0A2J6TL23</accession>
<sequence>MDGFRELLHQKASTHLPNWPKGPGSFYVAILPHSIHPTKSEGANFLWLKAKGKSTVGKVRGIHCTRLELETGTEVRLADGPAFAKEDALIRDLDYFKSGVVVFWSVARSTGGTVPLEVPFEKVPTTRQSSVESDQGIPRSNEDDRIPSLSPKLPSITRPSFNEELQNLRDRHFNALFEAQEESGTHRIRCSDCPLYSFTNICEFSQHLDSEEHKAAMKRRVRLMLDLYKNLRHRYGFTGLNIPTTGHGFRTPLPKIKCELCLEWEHKILGGDEVPSLLAVGKAHLKSPGHPVEYDEEEVKEYVRQNSRGCLSSTHIKLLERLQKRHPGSELGLDVGGDSATLIHCRDCHVYIHMPSSKEVDSSQTIRKVDEHFATTRHKRLARTRMECNKKRKRLEKISLDDMPVKRQRQETSETDQATPLPNSPMMV</sequence>
<evidence type="ECO:0000256" key="1">
    <source>
        <dbReference type="SAM" id="MobiDB-lite"/>
    </source>
</evidence>
<evidence type="ECO:0000313" key="3">
    <source>
        <dbReference type="Proteomes" id="UP000235371"/>
    </source>
</evidence>
<dbReference type="OrthoDB" id="3560183at2759"/>
<name>A0A2J6TL23_9HELO</name>
<feature type="region of interest" description="Disordered" evidence="1">
    <location>
        <begin position="123"/>
        <end position="153"/>
    </location>
</feature>
<gene>
    <name evidence="2" type="ORF">K444DRAFT_661130</name>
</gene>
<dbReference type="InParanoid" id="A0A2J6TL23"/>
<reference evidence="2 3" key="1">
    <citation type="submission" date="2016-04" db="EMBL/GenBank/DDBJ databases">
        <title>A degradative enzymes factory behind the ericoid mycorrhizal symbiosis.</title>
        <authorList>
            <consortium name="DOE Joint Genome Institute"/>
            <person name="Martino E."/>
            <person name="Morin E."/>
            <person name="Grelet G."/>
            <person name="Kuo A."/>
            <person name="Kohler A."/>
            <person name="Daghino S."/>
            <person name="Barry K."/>
            <person name="Choi C."/>
            <person name="Cichocki N."/>
            <person name="Clum A."/>
            <person name="Copeland A."/>
            <person name="Hainaut M."/>
            <person name="Haridas S."/>
            <person name="Labutti K."/>
            <person name="Lindquist E."/>
            <person name="Lipzen A."/>
            <person name="Khouja H.-R."/>
            <person name="Murat C."/>
            <person name="Ohm R."/>
            <person name="Olson A."/>
            <person name="Spatafora J."/>
            <person name="Veneault-Fourrey C."/>
            <person name="Henrissat B."/>
            <person name="Grigoriev I."/>
            <person name="Martin F."/>
            <person name="Perotto S."/>
        </authorList>
    </citation>
    <scope>NUCLEOTIDE SEQUENCE [LARGE SCALE GENOMIC DNA]</scope>
    <source>
        <strain evidence="2 3">E</strain>
    </source>
</reference>
<dbReference type="RefSeq" id="XP_024740618.1">
    <property type="nucleotide sequence ID" value="XM_024886544.1"/>
</dbReference>
<proteinExistence type="predicted"/>
<protein>
    <submittedName>
        <fullName evidence="2">Uncharacterized protein</fullName>
    </submittedName>
</protein>